<evidence type="ECO:0000313" key="1">
    <source>
        <dbReference type="EMBL" id="KAJ7013484.1"/>
    </source>
</evidence>
<dbReference type="AlphaFoldDB" id="A0AAD6RR03"/>
<keyword evidence="2" id="KW-1185">Reference proteome</keyword>
<reference evidence="1 2" key="1">
    <citation type="journal article" date="2023" name="Mol. Ecol. Resour.">
        <title>Chromosome-level genome assembly of a triploid poplar Populus alba 'Berolinensis'.</title>
        <authorList>
            <person name="Chen S."/>
            <person name="Yu Y."/>
            <person name="Wang X."/>
            <person name="Wang S."/>
            <person name="Zhang T."/>
            <person name="Zhou Y."/>
            <person name="He R."/>
            <person name="Meng N."/>
            <person name="Wang Y."/>
            <person name="Liu W."/>
            <person name="Liu Z."/>
            <person name="Liu J."/>
            <person name="Guo Q."/>
            <person name="Huang H."/>
            <person name="Sederoff R.R."/>
            <person name="Wang G."/>
            <person name="Qu G."/>
            <person name="Chen S."/>
        </authorList>
    </citation>
    <scope>NUCLEOTIDE SEQUENCE [LARGE SCALE GENOMIC DNA]</scope>
    <source>
        <strain evidence="1">SC-2020</strain>
    </source>
</reference>
<sequence length="47" mass="5446">MHNFHALKKKRGQNTKLYTAAAVSRDWLIHTAPNFTEACSLFAYKKH</sequence>
<organism evidence="1 2">
    <name type="scientific">Populus alba x Populus x berolinensis</name>
    <dbReference type="NCBI Taxonomy" id="444605"/>
    <lineage>
        <taxon>Eukaryota</taxon>
        <taxon>Viridiplantae</taxon>
        <taxon>Streptophyta</taxon>
        <taxon>Embryophyta</taxon>
        <taxon>Tracheophyta</taxon>
        <taxon>Spermatophyta</taxon>
        <taxon>Magnoliopsida</taxon>
        <taxon>eudicotyledons</taxon>
        <taxon>Gunneridae</taxon>
        <taxon>Pentapetalae</taxon>
        <taxon>rosids</taxon>
        <taxon>fabids</taxon>
        <taxon>Malpighiales</taxon>
        <taxon>Salicaceae</taxon>
        <taxon>Saliceae</taxon>
        <taxon>Populus</taxon>
    </lineage>
</organism>
<dbReference type="Proteomes" id="UP001164929">
    <property type="component" value="Chromosome 1"/>
</dbReference>
<gene>
    <name evidence="1" type="ORF">NC653_003223</name>
</gene>
<comment type="caution">
    <text evidence="1">The sequence shown here is derived from an EMBL/GenBank/DDBJ whole genome shotgun (WGS) entry which is preliminary data.</text>
</comment>
<name>A0AAD6RR03_9ROSI</name>
<evidence type="ECO:0000313" key="2">
    <source>
        <dbReference type="Proteomes" id="UP001164929"/>
    </source>
</evidence>
<protein>
    <submittedName>
        <fullName evidence="1">Uncharacterized protein</fullName>
    </submittedName>
</protein>
<accession>A0AAD6RR03</accession>
<dbReference type="EMBL" id="JAQIZT010000001">
    <property type="protein sequence ID" value="KAJ7013484.1"/>
    <property type="molecule type" value="Genomic_DNA"/>
</dbReference>
<proteinExistence type="predicted"/>